<feature type="non-terminal residue" evidence="1">
    <location>
        <position position="1"/>
    </location>
</feature>
<evidence type="ECO:0008006" key="2">
    <source>
        <dbReference type="Google" id="ProtNLM"/>
    </source>
</evidence>
<comment type="caution">
    <text evidence="1">The sequence shown here is derived from an EMBL/GenBank/DDBJ whole genome shotgun (WGS) entry which is preliminary data.</text>
</comment>
<accession>X1B6W1</accession>
<dbReference type="EMBL" id="BART01009705">
    <property type="protein sequence ID" value="GAG79893.1"/>
    <property type="molecule type" value="Genomic_DNA"/>
</dbReference>
<feature type="non-terminal residue" evidence="1">
    <location>
        <position position="358"/>
    </location>
</feature>
<proteinExistence type="predicted"/>
<dbReference type="InterPro" id="IPR013211">
    <property type="entry name" value="LVIVD"/>
</dbReference>
<dbReference type="AlphaFoldDB" id="X1B6W1"/>
<dbReference type="Pfam" id="PF08309">
    <property type="entry name" value="LVIVD"/>
    <property type="match status" value="2"/>
</dbReference>
<name>X1B6W1_9ZZZZ</name>
<sequence length="358" mass="38540">NFGLAVIDISDPTNPGTPIYKVTWGGIARDVCVSGDYAYVADDANGLAVIQVRQRIDMIDPVITIAPGEITVESGYIGVEISWTATDPNPDTYTIELYGTGIVAGPIAWTSGVAINYTIPDGFGVGSYIYMANFTDDYGNFNTDFAVFTVDVETTNPTITSAPSNKIVEFGYTGQSFSWTATDPNPDTYTIELQSSGIVQGPISWTSGGIITYNIPNGFALGVYTYTVNFTDDYRNFIIDSVTLTIEDTIAPIITINSPDTNDEFGTIAPAYDISINEPHLDQIWYTLDDGITNIENMPLTGSIDQSVWDSLPSGLVTLTFYANDTSGNIVSKSVSIVKMSSGEGDPDLLRIIATILS</sequence>
<reference evidence="1" key="1">
    <citation type="journal article" date="2014" name="Front. Microbiol.">
        <title>High frequency of phylogenetically diverse reductive dehalogenase-homologous genes in deep subseafloor sedimentary metagenomes.</title>
        <authorList>
            <person name="Kawai M."/>
            <person name="Futagami T."/>
            <person name="Toyoda A."/>
            <person name="Takaki Y."/>
            <person name="Nishi S."/>
            <person name="Hori S."/>
            <person name="Arai W."/>
            <person name="Tsubouchi T."/>
            <person name="Morono Y."/>
            <person name="Uchiyama I."/>
            <person name="Ito T."/>
            <person name="Fujiyama A."/>
            <person name="Inagaki F."/>
            <person name="Takami H."/>
        </authorList>
    </citation>
    <scope>NUCLEOTIDE SEQUENCE</scope>
    <source>
        <strain evidence="1">Expedition CK06-06</strain>
    </source>
</reference>
<organism evidence="1">
    <name type="scientific">marine sediment metagenome</name>
    <dbReference type="NCBI Taxonomy" id="412755"/>
    <lineage>
        <taxon>unclassified sequences</taxon>
        <taxon>metagenomes</taxon>
        <taxon>ecological metagenomes</taxon>
    </lineage>
</organism>
<protein>
    <recommendedName>
        <fullName evidence="2">Cadherin domain-containing protein</fullName>
    </recommendedName>
</protein>
<evidence type="ECO:0000313" key="1">
    <source>
        <dbReference type="EMBL" id="GAG79893.1"/>
    </source>
</evidence>
<gene>
    <name evidence="1" type="ORF">S01H4_21424</name>
</gene>